<feature type="compositionally biased region" description="Basic and acidic residues" evidence="1">
    <location>
        <begin position="877"/>
        <end position="891"/>
    </location>
</feature>
<reference evidence="2" key="1">
    <citation type="submission" date="2024-03" db="EMBL/GenBank/DDBJ databases">
        <authorList>
            <consortium name="ELIXIR-Norway"/>
            <consortium name="Elixir Norway"/>
        </authorList>
    </citation>
    <scope>NUCLEOTIDE SEQUENCE</scope>
</reference>
<feature type="compositionally biased region" description="Basic and acidic residues" evidence="1">
    <location>
        <begin position="161"/>
        <end position="173"/>
    </location>
</feature>
<organism evidence="2 3">
    <name type="scientific">Sphagnum jensenii</name>
    <dbReference type="NCBI Taxonomy" id="128206"/>
    <lineage>
        <taxon>Eukaryota</taxon>
        <taxon>Viridiplantae</taxon>
        <taxon>Streptophyta</taxon>
        <taxon>Embryophyta</taxon>
        <taxon>Bryophyta</taxon>
        <taxon>Sphagnophytina</taxon>
        <taxon>Sphagnopsida</taxon>
        <taxon>Sphagnales</taxon>
        <taxon>Sphagnaceae</taxon>
        <taxon>Sphagnum</taxon>
    </lineage>
</organism>
<keyword evidence="3" id="KW-1185">Reference proteome</keyword>
<feature type="region of interest" description="Disordered" evidence="1">
    <location>
        <begin position="154"/>
        <end position="178"/>
    </location>
</feature>
<dbReference type="PANTHER" id="PTHR39211:SF1">
    <property type="entry name" value="ABNORMAL SPINDLE-LIKE MICROCEPHALY-ASSOCIATED PROTEIN ASH DOMAIN-CONTAINING PROTEIN"/>
    <property type="match status" value="1"/>
</dbReference>
<dbReference type="InterPro" id="IPR013783">
    <property type="entry name" value="Ig-like_fold"/>
</dbReference>
<protein>
    <submittedName>
        <fullName evidence="2">Uncharacterized protein</fullName>
    </submittedName>
</protein>
<feature type="compositionally biased region" description="Polar residues" evidence="1">
    <location>
        <begin position="1400"/>
        <end position="1425"/>
    </location>
</feature>
<feature type="region of interest" description="Disordered" evidence="1">
    <location>
        <begin position="838"/>
        <end position="891"/>
    </location>
</feature>
<feature type="region of interest" description="Disordered" evidence="1">
    <location>
        <begin position="1400"/>
        <end position="1444"/>
    </location>
</feature>
<dbReference type="Gene3D" id="2.60.40.10">
    <property type="entry name" value="Immunoglobulins"/>
    <property type="match status" value="3"/>
</dbReference>
<name>A0ABP1APK8_9BRYO</name>
<gene>
    <name evidence="2" type="ORF">CSSPJE1EN2_LOCUS7500</name>
</gene>
<sequence>MQAVGRHDLRREKGAMAPYEAVVGGHQHTTTTTTTTTTTSGDGFLFSTDISNNVIELKNVILNEFHVLRKFFLISLCNEALSIQLNSDLGSQIGFQLNNENLDNEIENSITEPIVATFLADDFNQLFNTVNLVSEVVLQPRQVQQVIISFRPNEVSNDMPKPARDYKEKDDRSPTQQRLLHNGHVEPSKRVYSSANQTFHVHGKLFLSATVLSENQCGRDPKELGSHQQQQQHQVITVDFNSTVCRSTLKTEVSEIVFEDCVPGGVFVRDFSIWNISEIPCTFQLRVKNVAVEHPILALTDYDTGLPVSDGEIKSCAHRRIRVTYKPRDVGDFSYFVQLDNMFDSRNSKSIPIQCLVNPEQQQEGLLVTGVGEDGVLDFGACYSGNGTCQMLTLRNITPEALVVNLGSDYAPGDQLAFYRQTDLDLLSPDSKAQLKDVVSYDEDGVVDTDEAHAATVLLDKLGNSVSPSVRLNKKSRVEVISLGRGEEKNLLVWLYPAGASDELKAARLQRRSFRISLKCAEKKGYTKQRFSKIIQCKAQVCTSIVKLSSLELNFGDCNIGSAKSSSVQILNLSDLPALVSSYVTSTIISLKSNAERVSIPPRETHSLDIDLVPLKTNLKYRKQIRVDNLFNKDNNQVLEVRAKIMDHHHVLFHSLFYKLKTPSSNNFLDFDGVVVNNPSVKLLSVENITDTKLTLGFNTSMPEELGIYQVKDESLEEDGILEFGDTCSLVSEGSEEDYYDYRKRAYAALVNKEKILETLEESQPRLSKAIVDSAPFPVQQGHAKTMPPRHPFPTSDKRTRIRMSLDLGTGRLSSNMANNALEAGALVPVAIPGQAKSQDDSAANVKPFSSSAPDHSGVRSLKRAQSHLMLGGGGTEDARKNVRSPLHEDSSQEECIADVLNRLGSTSLSSVSLTDDVAVKKYIDDHIRDRELTVHALEDGPRILSTLGRLELLPGESKNLFVVLVVDGQSHSSLQGRLQQLEAKVTIELLDYDTERQEHMEPGFLEHAMDEELLTRELPVQIKVCRALLSLAQKNISFGKMLTNEHRAKTLVLNNITDVPLLYKIKKTGSIASGDLHIIDGRTGVLKAHSSQEVNFVFQPSLSGTFQETLTVSNVYDPSNDQVVTLKATISRAETFWLNTSDIDFGAMISGQWSTPQSVLMLNTSKQTRTFMLKELDLASAKQQSLFGEDFVATELPAPKLRFLVEPKKLPSWDQIPPEQEAIEALERKLLAYKRKGKKDKVAKVQREIDELRCAKESASGVAEKDEERRLGEVQALDSGAMTASDIEPDHVGPWGSGDPVLGNDNSLCSNLKESEGFTSFVLKAGDSQVVLVSCFASLSEATSLSKNVHGAFVAYESKNQDVVKQIDFKATICSASPDDEGSVSTSLKLLQVATSPYSLSAPTPSLSPDSSAPNSPSGGQTPKSGAGGHPLQKTSSSNLSSSNDGYVVVLNENLDTPPGPSRTLSTDLGQALETTSTWDSGHHVMHWQDDLLGPLDGCFDPSSMDDSSNGASQAESLGSLSTLEPPFAIELLQPATDNILDPVLTVADDDMDLSSAAALARSLSLLHRLGGRQDICMLDKEKFAGEVVLEDYPDGEKMEASFLLRSSCPHDIWIQFQLLWDRQLHELELWVGDFDFKVVGDGTVGWSSMFAKGLSRSGALMDTASTSFQQTKLLWQRVESKHSEASGSIPMLVTSTFLKGTMAKWVTLRVADNPPLMESWDTSQIASAENGGTWGWGEETVHLCGGVTGSRRSGVLTLQSQPDERTQRQLLVCMKQPERVLKVSPSEVIFPESELSSVLTRDFSIKNRTGHAVDYSIKVSGPTLPTQSSCRPNNKLEEGSTLVANTSVVTWSAFTRTTRANSPLESVVSISPMSGLLKPHESAIVRILCKPVRPGKQMYTLHIKSSLCLSDSEINITLEPCRVHFLQLPDLQDGNVDMGFCFINAPGNEKIVPIKLYNNSTGTLSLSFRSNLTKQVHMSLDPNGWTRTDEMELAPRASRTVFLCLRPSGDSAAYRNGQCREIVGGMRITALSSGHAGAIMGGSKEGLTDQIMLKFRAMVGQSLMKVSTSQINLGRLKKIGGCLSGHFVVSNPSAQMPLSFSLSSRHAMLSCTEGYLVGKEVARTSNDTATVSEILVEFHLPVTDYGLIEDTVMVKNMSCPGQNAAVIIQVYVDGGLVEVQVEPALSHFDLAGMEISMGDMGHKIRRTQGCIPGMPPSLSVDSSRDSTLVQEKETTQSMQGAAAMGAKQHNEGITDMSWNSCRLLEDNCCLDLGTVFTILGTADKSTAKKDTSPDKELKEFPDLIISDLRPYHASLLITNHSAEAVTLQPISSLPVVVNVDVKYATEVSHGISAHVQTGGQCGRSLMANGSQASQSDCLDPCCTIVSQEHTCGLEEAAHDQVHNMWVACGHAFTLAKGGTARLFVACQGLNPLSASDSDQLQKGRLCAFEGLLAFCKTTVRTYELGGSDDSPSSGCPHANEDWQGSQVVEVVSVRGSMCLSFGEVVTKSINLGKVGDANGWDNVTFEFTIKNLSDAVLLYNFVDVPGVFTFESERLHGASTSQKLSNIVAPRSLVTIQALFHASKLEQMKVARTWSWKVQLVNCNNPHNKMELALEADMTVRNLCFGALTGSVLLLPPITVPAPLLTPPCTKNFIVQNLSLESLGVALELHQVEDSEALVVLEVMTQKHGSVRELTLQPGEKAELCVGARLISDSIPHALRGNETERANNHLTSFSSGSFPETVFRPLPGTLEELAIMKQPLHHENQHGTIATSSSTLSTTLSPLSSFPDSEHHLEIAGTVCLGHLYLYSSPQPDCISIHGTLLAGPVFDVSPHTLQLQAKFIDMGAPSISLNWPEAGVEFVSTDPFPRVEKDFKGGRVGAWESWHDKSGTAQKIVVQNLLAFDSLQFKVQVEDVLTDEVGTVFHCLEVQPQEANVAPTESVEVVVKPLPWSTAMYDAFLKLCSEGLMNIEYLSIVVTLRDIEKRDSGKRIEILIKPPTFPQRTTQKELNLETQKQVVLEESANETNNGERVKGPPVLGLRGCTPVGASTLSYKFDLGQQNISAGGHLHWDLTLVGDKEWPISYRLCTISSSDASWLSISSCFGVVEALQLKTVKLSFSTKALGVYSTYLMVENLENPGDLKTVHLSMEVVASRNIRPEAPSLSLFHVLVQGDKTEEGVIDMGEVSYNFWYRNRSFVVVNEAAVAMEFLLSSSLDHNDSTELNFSLANSSLKRFSSVTVDAKSSVRLWIHFCPGRAMEKHITEDTCDEISATIFVNCRLVKDYQRCIPFRAKCRYPQIGISSTDLVFSTRRQGVLQGLMSIVEDGDIGLSAGPVNAPFIENVLVQELLQVPHNLGLDIQSGKMESSTGGVELDMMPLQSKAATKVVKDEELELVPPLQALIIKNLYIHQKLEYIVKNDSLFFQTDCPEPQVIPARSAGEGGAIDLDKNLTQLTSVTSQAFHSIVVRPNPESLRLHRKMILKQKYVEEHMTVYNRSNPREKYTVSLRITAGHLRNFFAAPGPKNSYPFGRLELAITWFISRFNSLMSGLLEGLQHKSLSSQRSAAQMTNTTGELKTSNNGFNKMESQPLLGQSLKKQQEYLNQHTREAFEELEECLGALSAVEDHSQRYGCLFFDFQYLTDELVFYSLKERWSRGGATLELGTVQLAKLLYCALFRCQIFHLCLDGCSSFTKLKACRFFKPEDLGLQSRLHLNTADGLKISETKVDKLSEGRPKELDYIPKPPKFCLKFVEDWSGQLRHFLSFFPDSRDDLLPLRDLNQNLQEVIISCRATLEKTP</sequence>
<dbReference type="PANTHER" id="PTHR39211">
    <property type="entry name" value="CHROMOSOME 7, WHOLE GENOME SHOTGUN SEQUENCE"/>
    <property type="match status" value="1"/>
</dbReference>
<evidence type="ECO:0000256" key="1">
    <source>
        <dbReference type="SAM" id="MobiDB-lite"/>
    </source>
</evidence>
<proteinExistence type="predicted"/>
<evidence type="ECO:0000313" key="2">
    <source>
        <dbReference type="EMBL" id="CAK9864505.1"/>
    </source>
</evidence>
<evidence type="ECO:0000313" key="3">
    <source>
        <dbReference type="Proteomes" id="UP001497522"/>
    </source>
</evidence>
<dbReference type="Proteomes" id="UP001497522">
    <property type="component" value="Chromosome 14"/>
</dbReference>
<accession>A0ABP1APK8</accession>
<dbReference type="EMBL" id="OZ023715">
    <property type="protein sequence ID" value="CAK9864505.1"/>
    <property type="molecule type" value="Genomic_DNA"/>
</dbReference>